<gene>
    <name evidence="1" type="ORF">I4F81_007070</name>
</gene>
<keyword evidence="2" id="KW-1185">Reference proteome</keyword>
<dbReference type="Proteomes" id="UP000798662">
    <property type="component" value="Chromosome 2"/>
</dbReference>
<sequence>MRSRHPLQAGGGTGGTSRLAAAARSAFQLSFYVKVGLTAALLIRLAFFSTGSSAPAGAVSPAAHLAAAAAAPPPSLRIVLAAHPSSADATRRLLASVAAADYPPGTRLAVDVWLSATSPAAALPKLLYAPALIYYGLPAFCHACAAAAAGGPLRAGVGAGHLASVDVTLVASRQSVSWADMWPPPGVPPRGRPRGDAAAAAVSRRGAVRRPSGVPSWDDDAVVFLDGAAVTQLSPVWASWLSAARSKYADSAHRLHMAGYALDALDVSAGPAVAALLADDEAWTTASAPAVGGGSFNASARVAAAAAAVEGVLADTSVVAVEHPPAALAAFAPAAGVWSAVGEWHDRRMRARWGVAGGFVALAKALEERIAGGNAAAAAAEMRASLVAYCADYRARVLFPSASPGSHTLLVRAAEGEGELDAAATAAVVAAGGGVGGVGMRGSGEALYPSSAGGGTMRKDSYLRGVTAAGVRTGVLPSPARVRLGARGTAEEALLQRRRRSLAAPWRPATAAFVLPASPPVVKADGSITMGRLHVYGSDDVGARRLATSAAVSAASAAVAAAGGIGGLKLLGGGASAKAAQAAVAAAAVTDGAERAAEAARMAADEAAVTTGGDMAAYARLWRDSDGLAEVEQLAARAHAAAVAAGGAAATAGPFVSFTLVTAAFTDMALSWLCNARALDALPHALVFAAADGESYDRLSAAVAAATRSAGATSARGSSATKDAGGTGAAMGPPAAFSAKSSRLLAVAQDAPGAAGLLSGGATTTATPPNSATAEEEAADQATVSAALPSLADRVAVIRLSGVGGGGGASSAGAAAGRGDSFGAPGYWQLMLERTLLLSQLLDRGVGVLLFETDQVWMGNPLPDVLRLVSYGCSSRAVRHPPVSTAAVNAASGDDAAAASLAVRPADLVGTTNTRNEIMGNFLFLRPTLATRRLWSEVASQFAAVYTRHKLASRRSSRALDIDNDQSLLTDLATRTRSQRAWTATHPAARVCVLPRNKYVDGRWYDAYSASGKPHTFRTHYRGSAAAAPTLINNNFIVGIPAKEARARRYGHWFVSPTGACDARAVHQAVARLHPGRSPP</sequence>
<dbReference type="EMBL" id="CM020619">
    <property type="protein sequence ID" value="KAK1864524.1"/>
    <property type="molecule type" value="Genomic_DNA"/>
</dbReference>
<comment type="caution">
    <text evidence="1">The sequence shown here is derived from an EMBL/GenBank/DDBJ whole genome shotgun (WGS) entry which is preliminary data.</text>
</comment>
<name>A0ACC3C323_PYRYE</name>
<accession>A0ACC3C323</accession>
<evidence type="ECO:0000313" key="1">
    <source>
        <dbReference type="EMBL" id="KAK1864524.1"/>
    </source>
</evidence>
<proteinExistence type="predicted"/>
<organism evidence="1 2">
    <name type="scientific">Pyropia yezoensis</name>
    <name type="common">Susabi-nori</name>
    <name type="synonym">Porphyra yezoensis</name>
    <dbReference type="NCBI Taxonomy" id="2788"/>
    <lineage>
        <taxon>Eukaryota</taxon>
        <taxon>Rhodophyta</taxon>
        <taxon>Bangiophyceae</taxon>
        <taxon>Bangiales</taxon>
        <taxon>Bangiaceae</taxon>
        <taxon>Pyropia</taxon>
    </lineage>
</organism>
<reference evidence="1" key="1">
    <citation type="submission" date="2019-11" db="EMBL/GenBank/DDBJ databases">
        <title>Nori genome reveals adaptations in red seaweeds to the harsh intertidal environment.</title>
        <authorList>
            <person name="Wang D."/>
            <person name="Mao Y."/>
        </authorList>
    </citation>
    <scope>NUCLEOTIDE SEQUENCE</scope>
    <source>
        <tissue evidence="1">Gametophyte</tissue>
    </source>
</reference>
<protein>
    <submittedName>
        <fullName evidence="1">Uncharacterized protein</fullName>
    </submittedName>
</protein>
<evidence type="ECO:0000313" key="2">
    <source>
        <dbReference type="Proteomes" id="UP000798662"/>
    </source>
</evidence>